<dbReference type="InterPro" id="IPR007251">
    <property type="entry name" value="Iron_permease_Fet4"/>
</dbReference>
<sequence length="173" mass="19057">MRESNDPSCDRPGAGDRASADPRAVTVRHPVTRLFERFASHVTVWAGSPVAFGSAVAVTVLWLATGPVFHYSDAWQLVINTGTTIITFLMVFLLQRNQNRDSVAMHLKLDELVAVTHAASDRLIGIEDASEDELRAMARTYLEMAKRVAAQESEPGADHERDSADDPPESRRT</sequence>
<dbReference type="GO" id="GO:0055085">
    <property type="term" value="P:transmembrane transport"/>
    <property type="evidence" value="ECO:0007669"/>
    <property type="project" value="InterPro"/>
</dbReference>
<feature type="region of interest" description="Disordered" evidence="1">
    <location>
        <begin position="147"/>
        <end position="173"/>
    </location>
</feature>
<proteinExistence type="predicted"/>
<feature type="transmembrane region" description="Helical" evidence="2">
    <location>
        <begin position="75"/>
        <end position="94"/>
    </location>
</feature>
<dbReference type="OrthoDB" id="119761at2"/>
<evidence type="ECO:0000313" key="4">
    <source>
        <dbReference type="Proteomes" id="UP000253104"/>
    </source>
</evidence>
<feature type="transmembrane region" description="Helical" evidence="2">
    <location>
        <begin position="42"/>
        <end position="63"/>
    </location>
</feature>
<accession>A0A2Z5N9E0</accession>
<gene>
    <name evidence="3" type="ORF">CUJ89_34620</name>
</gene>
<keyword evidence="2" id="KW-1133">Transmembrane helix</keyword>
<reference evidence="3 4" key="1">
    <citation type="journal article" date="2018" name="ISME J.">
        <title>Involvement of Burkholderiaceae and sulfurous volatiles in disease-suppressive soils.</title>
        <authorList>
            <person name="Carrion V.J."/>
            <person name="Cordovez V."/>
            <person name="Tyc O."/>
            <person name="Etalo D.W."/>
            <person name="de Bruijn I."/>
            <person name="de Jager V.C."/>
            <person name="Medema M.H."/>
            <person name="Eberl L."/>
            <person name="Raaijmakers J.M."/>
        </authorList>
    </citation>
    <scope>NUCLEOTIDE SEQUENCE [LARGE SCALE GENOMIC DNA]</scope>
    <source>
        <strain evidence="4">mHSR5</strain>
    </source>
</reference>
<feature type="compositionally biased region" description="Basic and acidic residues" evidence="1">
    <location>
        <begin position="156"/>
        <end position="173"/>
    </location>
</feature>
<evidence type="ECO:0000256" key="1">
    <source>
        <dbReference type="SAM" id="MobiDB-lite"/>
    </source>
</evidence>
<keyword evidence="2" id="KW-0812">Transmembrane</keyword>
<dbReference type="Proteomes" id="UP000253104">
    <property type="component" value="Chromosome mHSR5_C"/>
</dbReference>
<dbReference type="EMBL" id="CP024904">
    <property type="protein sequence ID" value="AXF25588.1"/>
    <property type="molecule type" value="Genomic_DNA"/>
</dbReference>
<dbReference type="RefSeq" id="WP_114181952.1">
    <property type="nucleotide sequence ID" value="NZ_CP024904.1"/>
</dbReference>
<evidence type="ECO:0000313" key="3">
    <source>
        <dbReference type="EMBL" id="AXF25588.1"/>
    </source>
</evidence>
<protein>
    <submittedName>
        <fullName evidence="3">Low affinity iron permease family protein</fullName>
    </submittedName>
</protein>
<organism evidence="3 4">
    <name type="scientific">Burkholderia pyrrocinia</name>
    <name type="common">Pseudomonas pyrrocinia</name>
    <dbReference type="NCBI Taxonomy" id="60550"/>
    <lineage>
        <taxon>Bacteria</taxon>
        <taxon>Pseudomonadati</taxon>
        <taxon>Pseudomonadota</taxon>
        <taxon>Betaproteobacteria</taxon>
        <taxon>Burkholderiales</taxon>
        <taxon>Burkholderiaceae</taxon>
        <taxon>Burkholderia</taxon>
        <taxon>Burkholderia cepacia complex</taxon>
    </lineage>
</organism>
<dbReference type="Pfam" id="PF04120">
    <property type="entry name" value="Iron_permease"/>
    <property type="match status" value="1"/>
</dbReference>
<feature type="region of interest" description="Disordered" evidence="1">
    <location>
        <begin position="1"/>
        <end position="23"/>
    </location>
</feature>
<name>A0A2Z5N9E0_BURPY</name>
<evidence type="ECO:0000256" key="2">
    <source>
        <dbReference type="SAM" id="Phobius"/>
    </source>
</evidence>
<dbReference type="AlphaFoldDB" id="A0A2Z5N9E0"/>
<keyword evidence="2" id="KW-0472">Membrane</keyword>